<dbReference type="AlphaFoldDB" id="W7XKU4"/>
<dbReference type="EMBL" id="GG662749">
    <property type="protein sequence ID" value="EWS75234.1"/>
    <property type="molecule type" value="Genomic_DNA"/>
</dbReference>
<gene>
    <name evidence="1" type="ORF">TTHERM_000085439</name>
</gene>
<dbReference type="Proteomes" id="UP000009168">
    <property type="component" value="Unassembled WGS sequence"/>
</dbReference>
<organism evidence="1 2">
    <name type="scientific">Tetrahymena thermophila (strain SB210)</name>
    <dbReference type="NCBI Taxonomy" id="312017"/>
    <lineage>
        <taxon>Eukaryota</taxon>
        <taxon>Sar</taxon>
        <taxon>Alveolata</taxon>
        <taxon>Ciliophora</taxon>
        <taxon>Intramacronucleata</taxon>
        <taxon>Oligohymenophorea</taxon>
        <taxon>Hymenostomatida</taxon>
        <taxon>Tetrahymenina</taxon>
        <taxon>Tetrahymenidae</taxon>
        <taxon>Tetrahymena</taxon>
    </lineage>
</organism>
<evidence type="ECO:0000313" key="2">
    <source>
        <dbReference type="Proteomes" id="UP000009168"/>
    </source>
</evidence>
<protein>
    <submittedName>
        <fullName evidence="1">Uncharacterized protein</fullName>
    </submittedName>
</protein>
<keyword evidence="2" id="KW-1185">Reference proteome</keyword>
<dbReference type="GeneID" id="24437193"/>
<reference evidence="2" key="1">
    <citation type="journal article" date="2006" name="PLoS Biol.">
        <title>Macronuclear genome sequence of the ciliate Tetrahymena thermophila, a model eukaryote.</title>
        <authorList>
            <person name="Eisen J.A."/>
            <person name="Coyne R.S."/>
            <person name="Wu M."/>
            <person name="Wu D."/>
            <person name="Thiagarajan M."/>
            <person name="Wortman J.R."/>
            <person name="Badger J.H."/>
            <person name="Ren Q."/>
            <person name="Amedeo P."/>
            <person name="Jones K.M."/>
            <person name="Tallon L.J."/>
            <person name="Delcher A.L."/>
            <person name="Salzberg S.L."/>
            <person name="Silva J.C."/>
            <person name="Haas B.J."/>
            <person name="Majoros W.H."/>
            <person name="Farzad M."/>
            <person name="Carlton J.M."/>
            <person name="Smith R.K. Jr."/>
            <person name="Garg J."/>
            <person name="Pearlman R.E."/>
            <person name="Karrer K.M."/>
            <person name="Sun L."/>
            <person name="Manning G."/>
            <person name="Elde N.C."/>
            <person name="Turkewitz A.P."/>
            <person name="Asai D.J."/>
            <person name="Wilkes D.E."/>
            <person name="Wang Y."/>
            <person name="Cai H."/>
            <person name="Collins K."/>
            <person name="Stewart B.A."/>
            <person name="Lee S.R."/>
            <person name="Wilamowska K."/>
            <person name="Weinberg Z."/>
            <person name="Ruzzo W.L."/>
            <person name="Wloga D."/>
            <person name="Gaertig J."/>
            <person name="Frankel J."/>
            <person name="Tsao C.-C."/>
            <person name="Gorovsky M.A."/>
            <person name="Keeling P.J."/>
            <person name="Waller R.F."/>
            <person name="Patron N.J."/>
            <person name="Cherry J.M."/>
            <person name="Stover N.A."/>
            <person name="Krieger C.J."/>
            <person name="del Toro C."/>
            <person name="Ryder H.F."/>
            <person name="Williamson S.C."/>
            <person name="Barbeau R.A."/>
            <person name="Hamilton E.P."/>
            <person name="Orias E."/>
        </authorList>
    </citation>
    <scope>NUCLEOTIDE SEQUENCE [LARGE SCALE GENOMIC DNA]</scope>
    <source>
        <strain evidence="2">SB210</strain>
    </source>
</reference>
<accession>W7XKU4</accession>
<proteinExistence type="predicted"/>
<dbReference type="InParanoid" id="W7XKU4"/>
<dbReference type="KEGG" id="tet:TTHERM_000085439"/>
<sequence>MAQVYTMQTSMLMVLVKKKQPLNGWFIIQFSFDFPAFLKFNNKNFHDNKKKILLTSVITLLSNIQVDEKYAFNLKHRRNIIKEYLISKYFYLNIFHHNYLFLISQEISIIFYNQRGSLDDN</sequence>
<evidence type="ECO:0000313" key="1">
    <source>
        <dbReference type="EMBL" id="EWS75234.1"/>
    </source>
</evidence>
<name>W7XKU4_TETTS</name>
<dbReference type="RefSeq" id="XP_012652225.1">
    <property type="nucleotide sequence ID" value="XM_012796771.1"/>
</dbReference>